<organism evidence="3 4">
    <name type="scientific">Alterirhizorhabdus solaris</name>
    <dbReference type="NCBI Taxonomy" id="2529389"/>
    <lineage>
        <taxon>Bacteria</taxon>
        <taxon>Pseudomonadati</taxon>
        <taxon>Pseudomonadota</taxon>
        <taxon>Alphaproteobacteria</taxon>
        <taxon>Sphingomonadales</taxon>
        <taxon>Rhizorhabdaceae</taxon>
        <taxon>Alterirhizorhabdus</taxon>
    </lineage>
</organism>
<dbReference type="InterPro" id="IPR038610">
    <property type="entry name" value="FliK-like_C_sf"/>
</dbReference>
<dbReference type="AlphaFoldDB" id="A0A558R1C0"/>
<accession>A0A558R1C0</accession>
<comment type="caution">
    <text evidence="3">The sequence shown here is derived from an EMBL/GenBank/DDBJ whole genome shotgun (WGS) entry which is preliminary data.</text>
</comment>
<dbReference type="RefSeq" id="WP_145152492.1">
    <property type="nucleotide sequence ID" value="NZ_VNIM01000051.1"/>
</dbReference>
<evidence type="ECO:0000313" key="3">
    <source>
        <dbReference type="EMBL" id="TVV73173.1"/>
    </source>
</evidence>
<dbReference type="EMBL" id="VNIM01000051">
    <property type="protein sequence ID" value="TVV73173.1"/>
    <property type="molecule type" value="Genomic_DNA"/>
</dbReference>
<feature type="region of interest" description="Disordered" evidence="1">
    <location>
        <begin position="727"/>
        <end position="787"/>
    </location>
</feature>
<feature type="region of interest" description="Disordered" evidence="1">
    <location>
        <begin position="64"/>
        <end position="93"/>
    </location>
</feature>
<gene>
    <name evidence="3" type="ORF">FOY91_12845</name>
</gene>
<proteinExistence type="predicted"/>
<feature type="compositionally biased region" description="Low complexity" evidence="1">
    <location>
        <begin position="83"/>
        <end position="93"/>
    </location>
</feature>
<feature type="compositionally biased region" description="Gly residues" evidence="1">
    <location>
        <begin position="749"/>
        <end position="759"/>
    </location>
</feature>
<feature type="region of interest" description="Disordered" evidence="1">
    <location>
        <begin position="1"/>
        <end position="22"/>
    </location>
</feature>
<evidence type="ECO:0000259" key="2">
    <source>
        <dbReference type="Pfam" id="PF02120"/>
    </source>
</evidence>
<dbReference type="Gene3D" id="3.30.750.140">
    <property type="match status" value="1"/>
</dbReference>
<feature type="domain" description="Flagellar hook-length control protein-like C-terminal" evidence="2">
    <location>
        <begin position="656"/>
        <end position="733"/>
    </location>
</feature>
<dbReference type="Pfam" id="PF02120">
    <property type="entry name" value="Flg_hook"/>
    <property type="match status" value="1"/>
</dbReference>
<keyword evidence="4" id="KW-1185">Reference proteome</keyword>
<dbReference type="InterPro" id="IPR021136">
    <property type="entry name" value="Flagellar_hook_control-like_C"/>
</dbReference>
<sequence length="787" mass="74766">MIAMSSISPIVPGLSSGGQPPAEDATVAAAFGAVMASLTPSAGASASPPPATPVIRTQPAVIARSAGDGDAPGGEADAKAADDAATAEDATGVTTDAVPAPTVMTLPVTVAPVAPMVVTVSGEGVRSSAAARDAATNPMAGSRSGRTALPGPVATPGITMQVSLPQPLAGPDVREGVPDGGGLDRAGLSAAGALDTPRLASADGRSSPSAVTGARPAPRGVAGPEVGATDMGAVPPVAGVPAGSQTDRIIADGRGSGAVLPSGQMTFAAASDAGSAPVAGSLPFAAAVLDPAMTTPDVPRPLVADGGATMPAIGVRGGRASAGKGGDAPVVASAIDPSAGSAIGAPEAGSIGAPIADAVGGSAATSVDPQGADVIGMLVANVTGTKVTGTPVAGTSGMALTDAIGTPVRGAMVAPLAIMTGTSVGSASDTPFTAGDGMLAASDAPGTIPSALSVAQPAGSATGGEPVPAITANAPAADAAAAVGMIPVGLSPDARATVSAGAGPVSSPAATSVPGLSAFGPGATGGATSPFAAGGESGTTAMTGLDLDAMFPLAGTAPLTVSFTRTPHAVALATAPVADTVAAGDLLADLAQPDDDASSFLPAGLAVAAPAVTPATTIGTAATGPAAAAPADAGLQHHLDVAHDGAWLDRLAHDIAASADRDQKMRFQLNPERLGSLQVEIAGGSDGASVRFTADSEAARALIADAQPRLVAEARAQGMRIADTQVDLSGRNGGQGGGQSGANPFAQGQGQGQQQGGGQRAPLFDRPTTNRPITRAGAVTAGAERYA</sequence>
<feature type="region of interest" description="Disordered" evidence="1">
    <location>
        <begin position="197"/>
        <end position="232"/>
    </location>
</feature>
<name>A0A558R1C0_9SPHN</name>
<reference evidence="3 4" key="1">
    <citation type="submission" date="2019-07" db="EMBL/GenBank/DDBJ databases">
        <title>Sphingomonas solaris sp. nov., isolated from a solar panel from Boston, Massachusetts.</title>
        <authorList>
            <person name="Tanner K."/>
            <person name="Pascual J."/>
            <person name="Mancuso C."/>
            <person name="Pereto J."/>
            <person name="Khalil A."/>
            <person name="Vilanova C."/>
        </authorList>
    </citation>
    <scope>NUCLEOTIDE SEQUENCE [LARGE SCALE GENOMIC DNA]</scope>
    <source>
        <strain evidence="3 4">R4DWN</strain>
    </source>
</reference>
<evidence type="ECO:0000313" key="4">
    <source>
        <dbReference type="Proteomes" id="UP000318681"/>
    </source>
</evidence>
<dbReference type="Proteomes" id="UP000318681">
    <property type="component" value="Unassembled WGS sequence"/>
</dbReference>
<feature type="region of interest" description="Disordered" evidence="1">
    <location>
        <begin position="126"/>
        <end position="148"/>
    </location>
</feature>
<dbReference type="OrthoDB" id="7478760at2"/>
<feature type="compositionally biased region" description="Low complexity" evidence="1">
    <location>
        <begin position="66"/>
        <end position="75"/>
    </location>
</feature>
<dbReference type="CDD" id="cd17470">
    <property type="entry name" value="T3SS_Flik_C"/>
    <property type="match status" value="1"/>
</dbReference>
<evidence type="ECO:0000256" key="1">
    <source>
        <dbReference type="SAM" id="MobiDB-lite"/>
    </source>
</evidence>
<feature type="compositionally biased region" description="Gly residues" evidence="1">
    <location>
        <begin position="731"/>
        <end position="740"/>
    </location>
</feature>
<protein>
    <recommendedName>
        <fullName evidence="2">Flagellar hook-length control protein-like C-terminal domain-containing protein</fullName>
    </recommendedName>
</protein>